<feature type="domain" description="Bacterial spore germination immunoglobulin-like" evidence="3">
    <location>
        <begin position="90"/>
        <end position="162"/>
    </location>
</feature>
<proteinExistence type="predicted"/>
<dbReference type="InterPro" id="IPR018911">
    <property type="entry name" value="Gmad2_Ig-like_dom"/>
</dbReference>
<feature type="chain" id="PRO_5047287512" evidence="2">
    <location>
        <begin position="21"/>
        <end position="174"/>
    </location>
</feature>
<feature type="signal peptide" evidence="2">
    <location>
        <begin position="1"/>
        <end position="20"/>
    </location>
</feature>
<gene>
    <name evidence="4" type="ORF">AN963_23010</name>
</gene>
<dbReference type="RefSeq" id="WP_055746875.1">
    <property type="nucleotide sequence ID" value="NZ_JARTHT010000002.1"/>
</dbReference>
<dbReference type="Pfam" id="PF10648">
    <property type="entry name" value="Gmad2"/>
    <property type="match status" value="1"/>
</dbReference>
<evidence type="ECO:0000259" key="3">
    <source>
        <dbReference type="Pfam" id="PF10648"/>
    </source>
</evidence>
<evidence type="ECO:0000256" key="1">
    <source>
        <dbReference type="SAM" id="MobiDB-lite"/>
    </source>
</evidence>
<accession>A0ABR5N1C9</accession>
<keyword evidence="2" id="KW-0732">Signal</keyword>
<keyword evidence="5" id="KW-1185">Reference proteome</keyword>
<protein>
    <submittedName>
        <fullName evidence="4">Sporulation protein</fullName>
    </submittedName>
</protein>
<evidence type="ECO:0000313" key="4">
    <source>
        <dbReference type="EMBL" id="KQL44286.1"/>
    </source>
</evidence>
<dbReference type="Proteomes" id="UP000051063">
    <property type="component" value="Unassembled WGS sequence"/>
</dbReference>
<feature type="region of interest" description="Disordered" evidence="1">
    <location>
        <begin position="20"/>
        <end position="78"/>
    </location>
</feature>
<sequence length="174" mass="18841">MKKVWILLLTVFLLQGCTSAGQRTPSTPAEPEKPPASVPSQPPATTPEQPPTSSQPENPSTSPEQKPATETPGTYSNDIFKDVTVKKTGTDTFEVKGKAQVFEGTVSYVVEDGHNELTQGFIQTSAGAPAWGDFTHTIKVKKAEPNTTLSLILFETSMKDGSRRMELIIPLPEK</sequence>
<dbReference type="EMBL" id="LJJB01000013">
    <property type="protein sequence ID" value="KQL44286.1"/>
    <property type="molecule type" value="Genomic_DNA"/>
</dbReference>
<organism evidence="4 5">
    <name type="scientific">Brevibacillus choshinensis</name>
    <dbReference type="NCBI Taxonomy" id="54911"/>
    <lineage>
        <taxon>Bacteria</taxon>
        <taxon>Bacillati</taxon>
        <taxon>Bacillota</taxon>
        <taxon>Bacilli</taxon>
        <taxon>Bacillales</taxon>
        <taxon>Paenibacillaceae</taxon>
        <taxon>Brevibacillus</taxon>
    </lineage>
</organism>
<comment type="caution">
    <text evidence="4">The sequence shown here is derived from an EMBL/GenBank/DDBJ whole genome shotgun (WGS) entry which is preliminary data.</text>
</comment>
<dbReference type="PROSITE" id="PS51257">
    <property type="entry name" value="PROKAR_LIPOPROTEIN"/>
    <property type="match status" value="1"/>
</dbReference>
<name>A0ABR5N1C9_BRECH</name>
<feature type="compositionally biased region" description="Low complexity" evidence="1">
    <location>
        <begin position="51"/>
        <end position="65"/>
    </location>
</feature>
<reference evidence="4 5" key="1">
    <citation type="submission" date="2015-09" db="EMBL/GenBank/DDBJ databases">
        <title>Genome sequencing project for genomic taxonomy and phylogenomics of Bacillus-like bacteria.</title>
        <authorList>
            <person name="Liu B."/>
            <person name="Wang J."/>
            <person name="Zhu Y."/>
            <person name="Liu G."/>
            <person name="Chen Q."/>
            <person name="Chen Z."/>
            <person name="Lan J."/>
            <person name="Che J."/>
            <person name="Ge C."/>
            <person name="Shi H."/>
            <person name="Pan Z."/>
            <person name="Liu X."/>
        </authorList>
    </citation>
    <scope>NUCLEOTIDE SEQUENCE [LARGE SCALE GENOMIC DNA]</scope>
    <source>
        <strain evidence="4 5">DSM 8552</strain>
    </source>
</reference>
<evidence type="ECO:0000313" key="5">
    <source>
        <dbReference type="Proteomes" id="UP000051063"/>
    </source>
</evidence>
<evidence type="ECO:0000256" key="2">
    <source>
        <dbReference type="SAM" id="SignalP"/>
    </source>
</evidence>
<feature type="compositionally biased region" description="Pro residues" evidence="1">
    <location>
        <begin position="34"/>
        <end position="50"/>
    </location>
</feature>